<sequence length="121" mass="13363">MASNNTSAQVTTHDTDHHVHVAKTLSPLFVDDPPVRFILSSLSEEARLAYMDDYFGTLVKAAALNSAEFVEANDWDCTAVWLPPGKRIDNSWTWWSAGFVGCLWKLGVAGCKVSPQLCLHL</sequence>
<dbReference type="HOGENOM" id="CLU_2039911_0_0_1"/>
<dbReference type="GeneID" id="13397501"/>
<dbReference type="Proteomes" id="UP000008062">
    <property type="component" value="Chromosome 7"/>
</dbReference>
<keyword evidence="2" id="KW-1185">Reference proteome</keyword>
<evidence type="ECO:0000313" key="2">
    <source>
        <dbReference type="Proteomes" id="UP000008062"/>
    </source>
</evidence>
<reference evidence="1 2" key="1">
    <citation type="journal article" date="2011" name="PLoS Genet.">
        <title>Finished genome of the fungal wheat pathogen Mycosphaerella graminicola reveals dispensome structure, chromosome plasticity, and stealth pathogenesis.</title>
        <authorList>
            <person name="Goodwin S.B."/>
            <person name="Ben M'barek S."/>
            <person name="Dhillon B."/>
            <person name="Wittenberg A.H.J."/>
            <person name="Crane C.F."/>
            <person name="Hane J.K."/>
            <person name="Foster A.J."/>
            <person name="Van der Lee T.A.J."/>
            <person name="Grimwood J."/>
            <person name="Aerts A."/>
            <person name="Antoniw J."/>
            <person name="Bailey A."/>
            <person name="Bluhm B."/>
            <person name="Bowler J."/>
            <person name="Bristow J."/>
            <person name="van der Burgt A."/>
            <person name="Canto-Canche B."/>
            <person name="Churchill A.C.L."/>
            <person name="Conde-Ferraez L."/>
            <person name="Cools H.J."/>
            <person name="Coutinho P.M."/>
            <person name="Csukai M."/>
            <person name="Dehal P."/>
            <person name="De Wit P."/>
            <person name="Donzelli B."/>
            <person name="van de Geest H.C."/>
            <person name="van Ham R.C.H.J."/>
            <person name="Hammond-Kosack K.E."/>
            <person name="Henrissat B."/>
            <person name="Kilian A."/>
            <person name="Kobayashi A.K."/>
            <person name="Koopmann E."/>
            <person name="Kourmpetis Y."/>
            <person name="Kuzniar A."/>
            <person name="Lindquist E."/>
            <person name="Lombard V."/>
            <person name="Maliepaard C."/>
            <person name="Martins N."/>
            <person name="Mehrabi R."/>
            <person name="Nap J.P.H."/>
            <person name="Ponomarenko A."/>
            <person name="Rudd J.J."/>
            <person name="Salamov A."/>
            <person name="Schmutz J."/>
            <person name="Schouten H.J."/>
            <person name="Shapiro H."/>
            <person name="Stergiopoulos I."/>
            <person name="Torriani S.F.F."/>
            <person name="Tu H."/>
            <person name="de Vries R.P."/>
            <person name="Waalwijk C."/>
            <person name="Ware S.B."/>
            <person name="Wiebenga A."/>
            <person name="Zwiers L.-H."/>
            <person name="Oliver R.P."/>
            <person name="Grigoriev I.V."/>
            <person name="Kema G.H.J."/>
        </authorList>
    </citation>
    <scope>NUCLEOTIDE SEQUENCE [LARGE SCALE GENOMIC DNA]</scope>
    <source>
        <strain evidence="2">CBS 115943 / IPO323</strain>
    </source>
</reference>
<dbReference type="eggNOG" id="ENOG502RYMB">
    <property type="taxonomic scope" value="Eukaryota"/>
</dbReference>
<evidence type="ECO:0000313" key="1">
    <source>
        <dbReference type="EMBL" id="EGP85739.1"/>
    </source>
</evidence>
<name>F9XG75_ZYMTI</name>
<dbReference type="OrthoDB" id="544277at2759"/>
<dbReference type="KEGG" id="ztr:MYCGRDRAFT_94585"/>
<dbReference type="InParanoid" id="F9XG75"/>
<dbReference type="EMBL" id="CM001202">
    <property type="protein sequence ID" value="EGP85739.1"/>
    <property type="molecule type" value="Genomic_DNA"/>
</dbReference>
<organism evidence="1 2">
    <name type="scientific">Zymoseptoria tritici (strain CBS 115943 / IPO323)</name>
    <name type="common">Speckled leaf blotch fungus</name>
    <name type="synonym">Septoria tritici</name>
    <dbReference type="NCBI Taxonomy" id="336722"/>
    <lineage>
        <taxon>Eukaryota</taxon>
        <taxon>Fungi</taxon>
        <taxon>Dikarya</taxon>
        <taxon>Ascomycota</taxon>
        <taxon>Pezizomycotina</taxon>
        <taxon>Dothideomycetes</taxon>
        <taxon>Dothideomycetidae</taxon>
        <taxon>Mycosphaerellales</taxon>
        <taxon>Mycosphaerellaceae</taxon>
        <taxon>Zymoseptoria</taxon>
    </lineage>
</organism>
<proteinExistence type="predicted"/>
<dbReference type="RefSeq" id="XP_003850763.1">
    <property type="nucleotide sequence ID" value="XM_003850715.1"/>
</dbReference>
<gene>
    <name evidence="1" type="ORF">MYCGRDRAFT_94585</name>
</gene>
<dbReference type="AlphaFoldDB" id="F9XG75"/>
<accession>F9XG75</accession>
<dbReference type="OMA" id="GTNAYPK"/>
<dbReference type="STRING" id="336722.F9XG75"/>
<protein>
    <submittedName>
        <fullName evidence="1">Uncharacterized protein</fullName>
    </submittedName>
</protein>